<dbReference type="RefSeq" id="WP_209861623.1">
    <property type="nucleotide sequence ID" value="NZ_JAGGLD010000003.1"/>
</dbReference>
<feature type="domain" description="PRD" evidence="2">
    <location>
        <begin position="74"/>
        <end position="179"/>
    </location>
</feature>
<name>A0ABS4JGZ5_9BACL</name>
<dbReference type="SUPFAM" id="SSF63520">
    <property type="entry name" value="PTS-regulatory domain, PRD"/>
    <property type="match status" value="2"/>
</dbReference>
<evidence type="ECO:0000259" key="2">
    <source>
        <dbReference type="PROSITE" id="PS51372"/>
    </source>
</evidence>
<dbReference type="SUPFAM" id="SSF50151">
    <property type="entry name" value="SacY-like RNA-binding domain"/>
    <property type="match status" value="1"/>
</dbReference>
<dbReference type="Gene3D" id="1.20.58.1950">
    <property type="match status" value="1"/>
</dbReference>
<dbReference type="Gene3D" id="2.30.24.10">
    <property type="entry name" value="CAT RNA-binding domain"/>
    <property type="match status" value="1"/>
</dbReference>
<dbReference type="PANTHER" id="PTHR30185">
    <property type="entry name" value="CRYPTIC BETA-GLUCOSIDE BGL OPERON ANTITERMINATOR"/>
    <property type="match status" value="1"/>
</dbReference>
<dbReference type="Proteomes" id="UP001519288">
    <property type="component" value="Unassembled WGS sequence"/>
</dbReference>
<dbReference type="Pfam" id="PF00874">
    <property type="entry name" value="PRD"/>
    <property type="match status" value="2"/>
</dbReference>
<keyword evidence="1" id="KW-0677">Repeat</keyword>
<dbReference type="EMBL" id="JAGGLD010000003">
    <property type="protein sequence ID" value="MBP2000990.1"/>
    <property type="molecule type" value="Genomic_DNA"/>
</dbReference>
<dbReference type="InterPro" id="IPR036634">
    <property type="entry name" value="PRD_sf"/>
</dbReference>
<organism evidence="3 4">
    <name type="scientific">Paenibacillus shirakamiensis</name>
    <dbReference type="NCBI Taxonomy" id="1265935"/>
    <lineage>
        <taxon>Bacteria</taxon>
        <taxon>Bacillati</taxon>
        <taxon>Bacillota</taxon>
        <taxon>Bacilli</taxon>
        <taxon>Bacillales</taxon>
        <taxon>Paenibacillaceae</taxon>
        <taxon>Paenibacillus</taxon>
    </lineage>
</organism>
<feature type="domain" description="PRD" evidence="2">
    <location>
        <begin position="180"/>
        <end position="284"/>
    </location>
</feature>
<dbReference type="InterPro" id="IPR011608">
    <property type="entry name" value="PRD"/>
</dbReference>
<comment type="caution">
    <text evidence="3">The sequence shown here is derived from an EMBL/GenBank/DDBJ whole genome shotgun (WGS) entry which is preliminary data.</text>
</comment>
<protein>
    <submittedName>
        <fullName evidence="3">Transcriptional antiterminator</fullName>
    </submittedName>
</protein>
<dbReference type="SMART" id="SM01061">
    <property type="entry name" value="CAT_RBD"/>
    <property type="match status" value="1"/>
</dbReference>
<proteinExistence type="predicted"/>
<dbReference type="InterPro" id="IPR050661">
    <property type="entry name" value="BglG_antiterminators"/>
</dbReference>
<dbReference type="Pfam" id="PF03123">
    <property type="entry name" value="CAT_RBD"/>
    <property type="match status" value="1"/>
</dbReference>
<dbReference type="PANTHER" id="PTHR30185:SF16">
    <property type="entry name" value="PROTEIN GLCT"/>
    <property type="match status" value="1"/>
</dbReference>
<evidence type="ECO:0000313" key="3">
    <source>
        <dbReference type="EMBL" id="MBP2000990.1"/>
    </source>
</evidence>
<dbReference type="InterPro" id="IPR036650">
    <property type="entry name" value="CAT_RNA-bd_dom_sf"/>
</dbReference>
<sequence length="284" mass="33143">MSEKELLQVQRVIGNNVVMAQGGKNGTEYVLLGKGIGFAVKGAGVIEADDPRIEKRFRLEDREQWSQYERLMEDFDPKVMNITDQIIHYISESFPEKLNDKVYLALPSHIQFTVYRLRNGMDIINPFLQETKLCFPKEYEIASRAAEMISEAFHIHVPEDEVGFLTYHVYSAVSNVPVGQLVKASNLVNNLLEIIQKEKNIKFQQGSMSHVRLMLHLRYSLERLLQNTRIDNPFVNHIRFEYREEYLLASRLGKVMEEELGKKVPEEEICYIAMHLYRLYRTNI</sequence>
<gene>
    <name evidence="3" type="ORF">J2Z69_002033</name>
</gene>
<keyword evidence="4" id="KW-1185">Reference proteome</keyword>
<accession>A0ABS4JGZ5</accession>
<dbReference type="Gene3D" id="1.20.890.100">
    <property type="match status" value="1"/>
</dbReference>
<dbReference type="InterPro" id="IPR004341">
    <property type="entry name" value="CAT_RNA-bd_dom"/>
</dbReference>
<dbReference type="Gene3D" id="1.10.1790.10">
    <property type="entry name" value="PRD domain"/>
    <property type="match status" value="1"/>
</dbReference>
<evidence type="ECO:0000256" key="1">
    <source>
        <dbReference type="ARBA" id="ARBA00022737"/>
    </source>
</evidence>
<dbReference type="PROSITE" id="PS51372">
    <property type="entry name" value="PRD_2"/>
    <property type="match status" value="2"/>
</dbReference>
<reference evidence="3 4" key="1">
    <citation type="submission" date="2021-03" db="EMBL/GenBank/DDBJ databases">
        <title>Genomic Encyclopedia of Type Strains, Phase IV (KMG-IV): sequencing the most valuable type-strain genomes for metagenomic binning, comparative biology and taxonomic classification.</title>
        <authorList>
            <person name="Goeker M."/>
        </authorList>
    </citation>
    <scope>NUCLEOTIDE SEQUENCE [LARGE SCALE GENOMIC DNA]</scope>
    <source>
        <strain evidence="3 4">DSM 26806</strain>
    </source>
</reference>
<evidence type="ECO:0000313" key="4">
    <source>
        <dbReference type="Proteomes" id="UP001519288"/>
    </source>
</evidence>